<dbReference type="SUPFAM" id="SSF52029">
    <property type="entry name" value="GroEL apical domain-like"/>
    <property type="match status" value="1"/>
</dbReference>
<keyword evidence="4 5" id="KW-0143">Chaperone</keyword>
<feature type="region of interest" description="Disordered" evidence="6">
    <location>
        <begin position="557"/>
        <end position="586"/>
    </location>
</feature>
<dbReference type="GO" id="GO:0016887">
    <property type="term" value="F:ATP hydrolysis activity"/>
    <property type="evidence" value="ECO:0007669"/>
    <property type="project" value="InterPro"/>
</dbReference>
<evidence type="ECO:0000256" key="5">
    <source>
        <dbReference type="RuleBase" id="RU004187"/>
    </source>
</evidence>
<dbReference type="PROSITE" id="PS00995">
    <property type="entry name" value="TCP1_3"/>
    <property type="match status" value="1"/>
</dbReference>
<dbReference type="InterPro" id="IPR053374">
    <property type="entry name" value="TCP-1_chaperonin"/>
</dbReference>
<dbReference type="SUPFAM" id="SSF54849">
    <property type="entry name" value="GroEL-intermediate domain like"/>
    <property type="match status" value="1"/>
</dbReference>
<dbReference type="PANTHER" id="PTHR11353">
    <property type="entry name" value="CHAPERONIN"/>
    <property type="match status" value="1"/>
</dbReference>
<dbReference type="PRINTS" id="PR00304">
    <property type="entry name" value="TCOMPLEXTCP1"/>
</dbReference>
<keyword evidence="2 5" id="KW-0547">Nucleotide-binding</keyword>
<keyword evidence="3 5" id="KW-0067">ATP-binding</keyword>
<feature type="compositionally biased region" description="Gly residues" evidence="6">
    <location>
        <begin position="567"/>
        <end position="586"/>
    </location>
</feature>
<dbReference type="NCBIfam" id="TIGR02339">
    <property type="entry name" value="thermosome_arch"/>
    <property type="match status" value="1"/>
</dbReference>
<dbReference type="Pfam" id="PF00118">
    <property type="entry name" value="Cpn60_TCP1"/>
    <property type="match status" value="1"/>
</dbReference>
<dbReference type="InterPro" id="IPR054827">
    <property type="entry name" value="thermosome_alpha"/>
</dbReference>
<dbReference type="Proteomes" id="UP000663305">
    <property type="component" value="Chromosome"/>
</dbReference>
<dbReference type="InterPro" id="IPR027410">
    <property type="entry name" value="TCP-1-like_intermed_sf"/>
</dbReference>
<dbReference type="Gene3D" id="3.30.260.10">
    <property type="entry name" value="TCP-1-like chaperonin intermediate domain"/>
    <property type="match status" value="1"/>
</dbReference>
<dbReference type="NCBIfam" id="NF041083">
    <property type="entry name" value="thermosome_beta"/>
    <property type="match status" value="1"/>
</dbReference>
<organism evidence="7 8">
    <name type="scientific">Halapricum desulfuricans</name>
    <dbReference type="NCBI Taxonomy" id="2841257"/>
    <lineage>
        <taxon>Archaea</taxon>
        <taxon>Methanobacteriati</taxon>
        <taxon>Methanobacteriota</taxon>
        <taxon>Stenosarchaea group</taxon>
        <taxon>Halobacteria</taxon>
        <taxon>Halobacteriales</taxon>
        <taxon>Haloarculaceae</taxon>
        <taxon>Halapricum</taxon>
    </lineage>
</organism>
<protein>
    <submittedName>
        <fullName evidence="7">Chaperonin GroEL (HSP60 family)</fullName>
    </submittedName>
</protein>
<evidence type="ECO:0000256" key="2">
    <source>
        <dbReference type="ARBA" id="ARBA00022741"/>
    </source>
</evidence>
<dbReference type="Gene3D" id="1.10.560.10">
    <property type="entry name" value="GroEL-like equatorial domain"/>
    <property type="match status" value="1"/>
</dbReference>
<gene>
    <name evidence="7" type="primary">groEL</name>
    <name evidence="7" type="ORF">HSBGL_0263</name>
</gene>
<dbReference type="EMBL" id="CP064789">
    <property type="protein sequence ID" value="QSG10701.1"/>
    <property type="molecule type" value="Genomic_DNA"/>
</dbReference>
<dbReference type="Gene3D" id="3.50.7.10">
    <property type="entry name" value="GroEL"/>
    <property type="match status" value="1"/>
</dbReference>
<dbReference type="InterPro" id="IPR012714">
    <property type="entry name" value="Thermosome_arc"/>
</dbReference>
<dbReference type="PROSITE" id="PS00751">
    <property type="entry name" value="TCP1_2"/>
    <property type="match status" value="1"/>
</dbReference>
<dbReference type="AlphaFoldDB" id="A0A897NEA4"/>
<sequence length="586" mass="62107">MLPRGLTGEVHETRGDFEPTRLYRTTFNPRLSMSQRMQGQPMVILGEDSQRMQDKDAQSHNISAARAVAESVRSTLGPKGMDKMLVSSTGDVTVTNDGVTILREMDIDNPTAEMIVEVAETQEDEAGDGTTSAVSISGELLKNAEDLLEQDIHPSTVIKGFDMAAKEARSQIDDVAEEVSVDDREVLKQVAETAMTGKGAEQNKDLLGELIVDAVENVTVEAEDGTSVVDLEFLDITTEASGTAADSELVEGVLLTEDPVHEDMPTDFEDAEVLLMDTALEIEEANADAQLSVDDPSQLQQFVEQEEQQLEEMVETIADAGVDVVFCQKNIDDMVQHMLAKEGILAVKRAKKSDIEFMREVLDANIVSDLDNFSGADLGSGDVTYDADNEWFVVEGDNSHGVTLLLRGSTDHVVDELERGVNDALDVVAAAVADGLVLAGGGAVEVELASRLRDYADGISGREQLAIEAFADSLELIPRVLAANAGLDSIDTLVELRSAHEDGDQNAGLNVFTGDIEDTYEAGVVETAHAKSQALSSAAEAANLVLKIDDIIAAGDLSTSGGDEEGAGGPGAGGMGGMGGGMGGMM</sequence>
<comment type="similarity">
    <text evidence="1 5">Belongs to the TCP-1 chaperonin family.</text>
</comment>
<dbReference type="InterPro" id="IPR002194">
    <property type="entry name" value="Chaperonin_TCP-1_CS"/>
</dbReference>
<dbReference type="InterPro" id="IPR002423">
    <property type="entry name" value="Cpn60/GroEL/TCP-1"/>
</dbReference>
<evidence type="ECO:0000256" key="4">
    <source>
        <dbReference type="ARBA" id="ARBA00023186"/>
    </source>
</evidence>
<name>A0A897NEA4_9EURY</name>
<dbReference type="PROSITE" id="PS00750">
    <property type="entry name" value="TCP1_1"/>
    <property type="match status" value="1"/>
</dbReference>
<dbReference type="InterPro" id="IPR017998">
    <property type="entry name" value="Chaperone_TCP-1"/>
</dbReference>
<dbReference type="InterPro" id="IPR027413">
    <property type="entry name" value="GROEL-like_equatorial_sf"/>
</dbReference>
<evidence type="ECO:0000256" key="3">
    <source>
        <dbReference type="ARBA" id="ARBA00022840"/>
    </source>
</evidence>
<dbReference type="GO" id="GO:0051082">
    <property type="term" value="F:unfolded protein binding"/>
    <property type="evidence" value="ECO:0007669"/>
    <property type="project" value="InterPro"/>
</dbReference>
<evidence type="ECO:0000313" key="7">
    <source>
        <dbReference type="EMBL" id="QSG10701.1"/>
    </source>
</evidence>
<dbReference type="SUPFAM" id="SSF48592">
    <property type="entry name" value="GroEL equatorial domain-like"/>
    <property type="match status" value="1"/>
</dbReference>
<dbReference type="NCBIfam" id="NF041082">
    <property type="entry name" value="thermosome_alpha"/>
    <property type="match status" value="1"/>
</dbReference>
<evidence type="ECO:0000256" key="6">
    <source>
        <dbReference type="SAM" id="MobiDB-lite"/>
    </source>
</evidence>
<evidence type="ECO:0000313" key="8">
    <source>
        <dbReference type="Proteomes" id="UP000663305"/>
    </source>
</evidence>
<accession>A0A897NEA4</accession>
<dbReference type="InterPro" id="IPR027409">
    <property type="entry name" value="GroEL-like_apical_dom_sf"/>
</dbReference>
<dbReference type="GO" id="GO:0005524">
    <property type="term" value="F:ATP binding"/>
    <property type="evidence" value="ECO:0007669"/>
    <property type="project" value="UniProtKB-KW"/>
</dbReference>
<proteinExistence type="inferred from homology"/>
<reference evidence="7" key="1">
    <citation type="submission" date="2020-11" db="EMBL/GenBank/DDBJ databases">
        <title>Carbohydrate-dependent, anaerobic sulfur respiration: A novel catabolism in halophilic archaea.</title>
        <authorList>
            <person name="Sorokin D.Y."/>
            <person name="Messina E."/>
            <person name="Smedile F."/>
            <person name="La Cono V."/>
            <person name="Hallsworth J.E."/>
            <person name="Yakimov M.M."/>
        </authorList>
    </citation>
    <scope>NUCLEOTIDE SEQUENCE</scope>
    <source>
        <strain evidence="7">HSR-Bgl</strain>
    </source>
</reference>
<dbReference type="GO" id="GO:0140662">
    <property type="term" value="F:ATP-dependent protein folding chaperone"/>
    <property type="evidence" value="ECO:0007669"/>
    <property type="project" value="InterPro"/>
</dbReference>
<evidence type="ECO:0000256" key="1">
    <source>
        <dbReference type="ARBA" id="ARBA00008020"/>
    </source>
</evidence>